<protein>
    <submittedName>
        <fullName evidence="2">Uncharacterized protein</fullName>
    </submittedName>
</protein>
<dbReference type="AntiFam" id="ANF00221">
    <property type="entry name" value="Shadow ORF (opposite ureE)"/>
</dbReference>
<keyword evidence="1" id="KW-0472">Membrane</keyword>
<comment type="caution">
    <text evidence="2">The sequence shown here is derived from an EMBL/GenBank/DDBJ whole genome shotgun (WGS) entry which is preliminary data.</text>
</comment>
<dbReference type="EMBL" id="ADOU02000007">
    <property type="protein sequence ID" value="KGJ65923.1"/>
    <property type="molecule type" value="Genomic_DNA"/>
</dbReference>
<evidence type="ECO:0000313" key="3">
    <source>
        <dbReference type="Proteomes" id="UP000024900"/>
    </source>
</evidence>
<keyword evidence="1" id="KW-1133">Transmembrane helix</keyword>
<dbReference type="AlphaFoldDB" id="A0A837CB24"/>
<evidence type="ECO:0000256" key="1">
    <source>
        <dbReference type="SAM" id="Phobius"/>
    </source>
</evidence>
<dbReference type="Proteomes" id="UP000024900">
    <property type="component" value="Unassembled WGS sequence"/>
</dbReference>
<feature type="transmembrane region" description="Helical" evidence="1">
    <location>
        <begin position="5"/>
        <end position="25"/>
    </location>
</feature>
<gene>
    <name evidence="2" type="ORF">BJA5080_02568</name>
</gene>
<accession>A0A837CB24</accession>
<proteinExistence type="predicted"/>
<organism evidence="2 3">
    <name type="scientific">Bradyrhizobium diazoefficiens SEMIA 5080</name>
    <dbReference type="NCBI Taxonomy" id="754504"/>
    <lineage>
        <taxon>Bacteria</taxon>
        <taxon>Pseudomonadati</taxon>
        <taxon>Pseudomonadota</taxon>
        <taxon>Alphaproteobacteria</taxon>
        <taxon>Hyphomicrobiales</taxon>
        <taxon>Nitrobacteraceae</taxon>
        <taxon>Bradyrhizobium</taxon>
    </lineage>
</organism>
<keyword evidence="1" id="KW-0812">Transmembrane</keyword>
<evidence type="ECO:0000313" key="2">
    <source>
        <dbReference type="EMBL" id="KGJ65923.1"/>
    </source>
</evidence>
<name>A0A837CB24_9BRAD</name>
<sequence length="284" mass="31358">MLVAVVVVGMVAMLVVMMMIVPMVMRGMIMVVVAVMIMAMMIVSVVIMMIVAMIVVVMAVIMMRMVIVPMRMTGVGIGATFRIEWRLDLDDTRAEALHHGLDDVVAADAQGLGHDLRRQMTVAEVPADPDEVVRIAAADLEQRLGRRNHFDQPAVLQHQRVAAAQCNDVLQVEQEFEPPRPRHRHAAAVPIVEIEHDRVRWCFGEAVLSPNLRRPDHWLLPCYRVSTFSGVMISTFGGAMKHFTAMRPNVFMCSMARCGTSASALSHCSTNTILVGSVTLSCIS</sequence>
<feature type="transmembrane region" description="Helical" evidence="1">
    <location>
        <begin position="31"/>
        <end position="62"/>
    </location>
</feature>
<reference evidence="2 3" key="1">
    <citation type="journal article" date="2014" name="BMC Genomics">
        <title>Comparative genomics of Bradyrhizobium japonicum CPAC 15 and Bradyrhizobium diazoefficiens CPAC 7: elite model strains for understanding symbiotic performance with soybean.</title>
        <authorList>
            <person name="Siqueira A.F."/>
            <person name="Ormeno-Orrillo E."/>
            <person name="Souza R.C."/>
            <person name="Rodrigues E.P."/>
            <person name="Almeida L.G."/>
            <person name="Barcellos F.G."/>
            <person name="Batista J.S."/>
            <person name="Nakatami A.S."/>
            <person name="Martinez-Romero E."/>
            <person name="Vasconcelos A.T."/>
            <person name="Hungria M."/>
        </authorList>
    </citation>
    <scope>NUCLEOTIDE SEQUENCE [LARGE SCALE GENOMIC DNA]</scope>
    <source>
        <strain evidence="2 3">SEMIA 5080</strain>
    </source>
</reference>